<dbReference type="SMART" id="SM00506">
    <property type="entry name" value="A1pp"/>
    <property type="match status" value="1"/>
</dbReference>
<keyword evidence="3" id="KW-1185">Reference proteome</keyword>
<dbReference type="Pfam" id="PF01661">
    <property type="entry name" value="Macro"/>
    <property type="match status" value="1"/>
</dbReference>
<dbReference type="SUPFAM" id="SSF52949">
    <property type="entry name" value="Macro domain-like"/>
    <property type="match status" value="1"/>
</dbReference>
<dbReference type="RefSeq" id="WP_345187255.1">
    <property type="nucleotide sequence ID" value="NZ_BAABGP010000016.1"/>
</dbReference>
<dbReference type="GO" id="GO:0016787">
    <property type="term" value="F:hydrolase activity"/>
    <property type="evidence" value="ECO:0007669"/>
    <property type="project" value="UniProtKB-KW"/>
</dbReference>
<evidence type="ECO:0000259" key="1">
    <source>
        <dbReference type="PROSITE" id="PS51154"/>
    </source>
</evidence>
<evidence type="ECO:0000313" key="2">
    <source>
        <dbReference type="EMBL" id="GAA4486978.1"/>
    </source>
</evidence>
<dbReference type="PROSITE" id="PS51154">
    <property type="entry name" value="MACRO"/>
    <property type="match status" value="1"/>
</dbReference>
<dbReference type="Gene3D" id="3.40.220.10">
    <property type="entry name" value="Leucine Aminopeptidase, subunit E, domain 1"/>
    <property type="match status" value="1"/>
</dbReference>
<name>A0ABP8PJA4_9MICO</name>
<sequence length="281" mass="30150">MTETVVGRLVDYFIDDVLPVGQATDIRSRRPKGSRNPDNRRLLAALLTSRAPGPLPVGILNDLDALLSGEREARGTVEADALPTLTDRGIALPGFPTDRVGMWRGDLTRLRADAIVNAANDRMLGCFIPGHACIDNAIHAAAGPRLREECDAHMRSQGTPEPTGHAVITCGYNLPAAHVIHTVGPIVRGELTDIDEGLLALSYQSILDAAHARSDIETVGLCSISTGVFGFPKTAAARVCLETIASWFDRHPDSALRIIISLFSDVDEVAYRTALSEMVPS</sequence>
<comment type="caution">
    <text evidence="2">The sequence shown here is derived from an EMBL/GenBank/DDBJ whole genome shotgun (WGS) entry which is preliminary data.</text>
</comment>
<gene>
    <name evidence="2" type="ORF">GCM10023171_24000</name>
</gene>
<protein>
    <submittedName>
        <fullName evidence="2">Protein-ADP-ribose hydrolase</fullName>
    </submittedName>
</protein>
<organism evidence="2 3">
    <name type="scientific">Microbacterium panaciterrae</name>
    <dbReference type="NCBI Taxonomy" id="985759"/>
    <lineage>
        <taxon>Bacteria</taxon>
        <taxon>Bacillati</taxon>
        <taxon>Actinomycetota</taxon>
        <taxon>Actinomycetes</taxon>
        <taxon>Micrococcales</taxon>
        <taxon>Microbacteriaceae</taxon>
        <taxon>Microbacterium</taxon>
    </lineage>
</organism>
<feature type="domain" description="Macro" evidence="1">
    <location>
        <begin position="87"/>
        <end position="279"/>
    </location>
</feature>
<reference evidence="3" key="1">
    <citation type="journal article" date="2019" name="Int. J. Syst. Evol. Microbiol.">
        <title>The Global Catalogue of Microorganisms (GCM) 10K type strain sequencing project: providing services to taxonomists for standard genome sequencing and annotation.</title>
        <authorList>
            <consortium name="The Broad Institute Genomics Platform"/>
            <consortium name="The Broad Institute Genome Sequencing Center for Infectious Disease"/>
            <person name="Wu L."/>
            <person name="Ma J."/>
        </authorList>
    </citation>
    <scope>NUCLEOTIDE SEQUENCE [LARGE SCALE GENOMIC DNA]</scope>
    <source>
        <strain evidence="3">JCM 17839</strain>
    </source>
</reference>
<evidence type="ECO:0000313" key="3">
    <source>
        <dbReference type="Proteomes" id="UP001500731"/>
    </source>
</evidence>
<proteinExistence type="predicted"/>
<keyword evidence="2" id="KW-0378">Hydrolase</keyword>
<dbReference type="InterPro" id="IPR043472">
    <property type="entry name" value="Macro_dom-like"/>
</dbReference>
<dbReference type="PANTHER" id="PTHR11106:SF27">
    <property type="entry name" value="MACRO DOMAIN-CONTAINING PROTEIN"/>
    <property type="match status" value="1"/>
</dbReference>
<dbReference type="CDD" id="cd02908">
    <property type="entry name" value="Macro_OAADPr_deacetylase"/>
    <property type="match status" value="1"/>
</dbReference>
<dbReference type="Proteomes" id="UP001500731">
    <property type="component" value="Unassembled WGS sequence"/>
</dbReference>
<dbReference type="PANTHER" id="PTHR11106">
    <property type="entry name" value="GANGLIOSIDE INDUCED DIFFERENTIATION ASSOCIATED PROTEIN 2-RELATED"/>
    <property type="match status" value="1"/>
</dbReference>
<accession>A0ABP8PJA4</accession>
<dbReference type="EMBL" id="BAABGP010000016">
    <property type="protein sequence ID" value="GAA4486978.1"/>
    <property type="molecule type" value="Genomic_DNA"/>
</dbReference>
<dbReference type="InterPro" id="IPR002589">
    <property type="entry name" value="Macro_dom"/>
</dbReference>